<evidence type="ECO:0000256" key="10">
    <source>
        <dbReference type="SAM" id="SignalP"/>
    </source>
</evidence>
<dbReference type="PROSITE" id="PS51767">
    <property type="entry name" value="PEPTIDASE_A1"/>
    <property type="match status" value="1"/>
</dbReference>
<dbReference type="Proteomes" id="UP000078237">
    <property type="component" value="Unassembled WGS sequence"/>
</dbReference>
<dbReference type="VEuPathDB" id="FungiDB:MMYC01_209269"/>
<sequence>MLSLIFAAALIAPVAATGAAAVTEHRPLVTRGDGFIRSPVNALAGPAPKLRVRQNEIEVENQLTGTRYAVDIELGTPPQQLTLILDTGSPDTWVNPTCDNVVLVADCESFPHFDPTESSSFNATRNSDILVYGIGNATIRYVRETLTIGSATIENQIIGIATESHRIPLGILGLSPHPRGRNDYPYVLDTMLDQGLINSRAFSLDLRGVDNANGALIFGGIDTGKYIGALAKLPMLDRRETPLGADRYYVTMTAVGLTMGDGSVVRSEDINVPVFLDSGSTFSHLPTSIYQAFAEAFGDGQYDPSTGYYYLPCDVVDLEGSIDFYFGDKAIRVSLNDFVWQVQGFCILGVLPDDSEPILGDTFLRAAYVVFDQDNRNLHIAQAANCGTNLVAIGSGEDAVPSSTGECTELPTATGTGDSLDVTRTRAPTGTFTGTGPTGVDIGPGPAASRISGGSGVDPTESPSAGHRGAEVGVGALVALGFVNMLAWML</sequence>
<keyword evidence="7" id="KW-1015">Disulfide bond</keyword>
<dbReference type="InterPro" id="IPR033876">
    <property type="entry name" value="SAP-like"/>
</dbReference>
<dbReference type="InterPro" id="IPR001969">
    <property type="entry name" value="Aspartic_peptidase_AS"/>
</dbReference>
<evidence type="ECO:0000259" key="11">
    <source>
        <dbReference type="PROSITE" id="PS51767"/>
    </source>
</evidence>
<dbReference type="Pfam" id="PF00026">
    <property type="entry name" value="Asp"/>
    <property type="match status" value="1"/>
</dbReference>
<feature type="compositionally biased region" description="Polar residues" evidence="9">
    <location>
        <begin position="402"/>
        <end position="417"/>
    </location>
</feature>
<evidence type="ECO:0000256" key="2">
    <source>
        <dbReference type="ARBA" id="ARBA00022670"/>
    </source>
</evidence>
<accession>A0A175VV85</accession>
<dbReference type="Gene3D" id="2.40.70.10">
    <property type="entry name" value="Acid Proteases"/>
    <property type="match status" value="2"/>
</dbReference>
<keyword evidence="3 10" id="KW-0732">Signal</keyword>
<evidence type="ECO:0000256" key="7">
    <source>
        <dbReference type="PIRSR" id="PIRSR601461-2"/>
    </source>
</evidence>
<reference evidence="12 13" key="1">
    <citation type="journal article" date="2016" name="Genome Announc.">
        <title>Genome Sequence of Madurella mycetomatis mm55, Isolated from a Human Mycetoma Case in Sudan.</title>
        <authorList>
            <person name="Smit S."/>
            <person name="Derks M.F."/>
            <person name="Bervoets S."/>
            <person name="Fahal A."/>
            <person name="van Leeuwen W."/>
            <person name="van Belkum A."/>
            <person name="van de Sande W.W."/>
        </authorList>
    </citation>
    <scope>NUCLEOTIDE SEQUENCE [LARGE SCALE GENOMIC DNA]</scope>
    <source>
        <strain evidence="13">mm55</strain>
    </source>
</reference>
<dbReference type="PROSITE" id="PS00141">
    <property type="entry name" value="ASP_PROTEASE"/>
    <property type="match status" value="1"/>
</dbReference>
<feature type="disulfide bond" evidence="7">
    <location>
        <begin position="313"/>
        <end position="346"/>
    </location>
</feature>
<evidence type="ECO:0000256" key="1">
    <source>
        <dbReference type="ARBA" id="ARBA00007447"/>
    </source>
</evidence>
<dbReference type="PRINTS" id="PR00792">
    <property type="entry name" value="PEPSIN"/>
</dbReference>
<dbReference type="SUPFAM" id="SSF50630">
    <property type="entry name" value="Acid proteases"/>
    <property type="match status" value="1"/>
</dbReference>
<dbReference type="AlphaFoldDB" id="A0A175VV85"/>
<dbReference type="InterPro" id="IPR033121">
    <property type="entry name" value="PEPTIDASE_A1"/>
</dbReference>
<comment type="caution">
    <text evidence="12">The sequence shown here is derived from an EMBL/GenBank/DDBJ whole genome shotgun (WGS) entry which is preliminary data.</text>
</comment>
<feature type="domain" description="Peptidase A1" evidence="11">
    <location>
        <begin position="68"/>
        <end position="381"/>
    </location>
</feature>
<keyword evidence="5 8" id="KW-0378">Hydrolase</keyword>
<feature type="active site" evidence="6">
    <location>
        <position position="86"/>
    </location>
</feature>
<feature type="compositionally biased region" description="Low complexity" evidence="9">
    <location>
        <begin position="425"/>
        <end position="439"/>
    </location>
</feature>
<evidence type="ECO:0000313" key="12">
    <source>
        <dbReference type="EMBL" id="KXX74664.1"/>
    </source>
</evidence>
<evidence type="ECO:0000256" key="8">
    <source>
        <dbReference type="RuleBase" id="RU000454"/>
    </source>
</evidence>
<keyword evidence="2 8" id="KW-0645">Protease</keyword>
<evidence type="ECO:0000256" key="4">
    <source>
        <dbReference type="ARBA" id="ARBA00022750"/>
    </source>
</evidence>
<protein>
    <submittedName>
        <fullName evidence="12">Aspartic-type endopeptidase opsB</fullName>
    </submittedName>
</protein>
<evidence type="ECO:0000313" key="13">
    <source>
        <dbReference type="Proteomes" id="UP000078237"/>
    </source>
</evidence>
<feature type="region of interest" description="Disordered" evidence="9">
    <location>
        <begin position="402"/>
        <end position="468"/>
    </location>
</feature>
<keyword evidence="4 8" id="KW-0064">Aspartyl protease</keyword>
<dbReference type="PANTHER" id="PTHR47966:SF51">
    <property type="entry name" value="BETA-SITE APP-CLEAVING ENZYME, ISOFORM A-RELATED"/>
    <property type="match status" value="1"/>
</dbReference>
<comment type="similarity">
    <text evidence="1 8">Belongs to the peptidase A1 family.</text>
</comment>
<feature type="chain" id="PRO_5008043336" evidence="10">
    <location>
        <begin position="17"/>
        <end position="490"/>
    </location>
</feature>
<name>A0A175VV85_9PEZI</name>
<dbReference type="STRING" id="100816.A0A175VV85"/>
<dbReference type="CDD" id="cd05474">
    <property type="entry name" value="SAP_like"/>
    <property type="match status" value="1"/>
</dbReference>
<evidence type="ECO:0000256" key="3">
    <source>
        <dbReference type="ARBA" id="ARBA00022729"/>
    </source>
</evidence>
<dbReference type="PANTHER" id="PTHR47966">
    <property type="entry name" value="BETA-SITE APP-CLEAVING ENZYME, ISOFORM A-RELATED"/>
    <property type="match status" value="1"/>
</dbReference>
<dbReference type="GO" id="GO:0004190">
    <property type="term" value="F:aspartic-type endopeptidase activity"/>
    <property type="evidence" value="ECO:0007669"/>
    <property type="project" value="UniProtKB-KW"/>
</dbReference>
<feature type="signal peptide" evidence="10">
    <location>
        <begin position="1"/>
        <end position="16"/>
    </location>
</feature>
<feature type="active site" evidence="6">
    <location>
        <position position="277"/>
    </location>
</feature>
<dbReference type="EMBL" id="LCTW02000331">
    <property type="protein sequence ID" value="KXX74664.1"/>
    <property type="molecule type" value="Genomic_DNA"/>
</dbReference>
<dbReference type="InterPro" id="IPR021109">
    <property type="entry name" value="Peptidase_aspartic_dom_sf"/>
</dbReference>
<dbReference type="InterPro" id="IPR001461">
    <property type="entry name" value="Aspartic_peptidase_A1"/>
</dbReference>
<dbReference type="GO" id="GO:0006508">
    <property type="term" value="P:proteolysis"/>
    <property type="evidence" value="ECO:0007669"/>
    <property type="project" value="UniProtKB-KW"/>
</dbReference>
<proteinExistence type="inferred from homology"/>
<evidence type="ECO:0000256" key="9">
    <source>
        <dbReference type="SAM" id="MobiDB-lite"/>
    </source>
</evidence>
<evidence type="ECO:0000256" key="6">
    <source>
        <dbReference type="PIRSR" id="PIRSR601461-1"/>
    </source>
</evidence>
<organism evidence="12 13">
    <name type="scientific">Madurella mycetomatis</name>
    <dbReference type="NCBI Taxonomy" id="100816"/>
    <lineage>
        <taxon>Eukaryota</taxon>
        <taxon>Fungi</taxon>
        <taxon>Dikarya</taxon>
        <taxon>Ascomycota</taxon>
        <taxon>Pezizomycotina</taxon>
        <taxon>Sordariomycetes</taxon>
        <taxon>Sordariomycetidae</taxon>
        <taxon>Sordariales</taxon>
        <taxon>Sordariales incertae sedis</taxon>
        <taxon>Madurella</taxon>
    </lineage>
</organism>
<evidence type="ECO:0000256" key="5">
    <source>
        <dbReference type="ARBA" id="ARBA00022801"/>
    </source>
</evidence>
<dbReference type="OrthoDB" id="771136at2759"/>
<keyword evidence="13" id="KW-1185">Reference proteome</keyword>
<gene>
    <name evidence="12" type="ORF">MMYC01_209269</name>
</gene>